<gene>
    <name evidence="1" type="ORF">DP116_03125</name>
</gene>
<keyword evidence="2" id="KW-1185">Reference proteome</keyword>
<evidence type="ECO:0000313" key="2">
    <source>
        <dbReference type="Proteomes" id="UP000718564"/>
    </source>
</evidence>
<dbReference type="InterPro" id="IPR054053">
    <property type="entry name" value="DUF6887"/>
</dbReference>
<reference evidence="1 2" key="1">
    <citation type="submission" date="2018-06" db="EMBL/GenBank/DDBJ databases">
        <title>Comparative genomics of Brasilonema spp. strains.</title>
        <authorList>
            <person name="Alvarenga D.O."/>
            <person name="Fiore M.F."/>
            <person name="Varani A.M."/>
        </authorList>
    </citation>
    <scope>NUCLEOTIDE SEQUENCE [LARGE SCALE GENOMIC DNA]</scope>
    <source>
        <strain evidence="1 2">SPC951</strain>
    </source>
</reference>
<sequence>MSQIDYAAMSNQQLKQYMLEHRDDEAALKAYLDRRHQRSTVIITTVNDPDFDAKVQAAIRQQMSDSG</sequence>
<proteinExistence type="predicted"/>
<protein>
    <submittedName>
        <fullName evidence="1">Uncharacterized protein</fullName>
    </submittedName>
</protein>
<dbReference type="Pfam" id="PF21826">
    <property type="entry name" value="DUF6887"/>
    <property type="match status" value="1"/>
</dbReference>
<accession>A0ABX1P3G0</accession>
<organism evidence="1 2">
    <name type="scientific">Brasilonema bromeliae SPC951</name>
    <dbReference type="NCBI Taxonomy" id="385972"/>
    <lineage>
        <taxon>Bacteria</taxon>
        <taxon>Bacillati</taxon>
        <taxon>Cyanobacteriota</taxon>
        <taxon>Cyanophyceae</taxon>
        <taxon>Nostocales</taxon>
        <taxon>Scytonemataceae</taxon>
        <taxon>Brasilonema</taxon>
        <taxon>Bromeliae group (in: Brasilonema)</taxon>
    </lineage>
</organism>
<evidence type="ECO:0000313" key="1">
    <source>
        <dbReference type="EMBL" id="NMG18491.1"/>
    </source>
</evidence>
<name>A0ABX1P3G0_9CYAN</name>
<dbReference type="RefSeq" id="WP_169153781.1">
    <property type="nucleotide sequence ID" value="NZ_CAWPJE010000330.1"/>
</dbReference>
<dbReference type="EMBL" id="QMEB01000013">
    <property type="protein sequence ID" value="NMG18491.1"/>
    <property type="molecule type" value="Genomic_DNA"/>
</dbReference>
<comment type="caution">
    <text evidence="1">The sequence shown here is derived from an EMBL/GenBank/DDBJ whole genome shotgun (WGS) entry which is preliminary data.</text>
</comment>
<dbReference type="Proteomes" id="UP000718564">
    <property type="component" value="Unassembled WGS sequence"/>
</dbReference>